<name>A0ABS8V1D0_DATST</name>
<keyword evidence="3" id="KW-1185">Reference proteome</keyword>
<comment type="caution">
    <text evidence="2">The sequence shown here is derived from an EMBL/GenBank/DDBJ whole genome shotgun (WGS) entry which is preliminary data.</text>
</comment>
<protein>
    <submittedName>
        <fullName evidence="2">Uncharacterized protein</fullName>
    </submittedName>
</protein>
<gene>
    <name evidence="2" type="ORF">HAX54_025160</name>
</gene>
<organism evidence="2 3">
    <name type="scientific">Datura stramonium</name>
    <name type="common">Jimsonweed</name>
    <name type="synonym">Common thornapple</name>
    <dbReference type="NCBI Taxonomy" id="4076"/>
    <lineage>
        <taxon>Eukaryota</taxon>
        <taxon>Viridiplantae</taxon>
        <taxon>Streptophyta</taxon>
        <taxon>Embryophyta</taxon>
        <taxon>Tracheophyta</taxon>
        <taxon>Spermatophyta</taxon>
        <taxon>Magnoliopsida</taxon>
        <taxon>eudicotyledons</taxon>
        <taxon>Gunneridae</taxon>
        <taxon>Pentapetalae</taxon>
        <taxon>asterids</taxon>
        <taxon>lamiids</taxon>
        <taxon>Solanales</taxon>
        <taxon>Solanaceae</taxon>
        <taxon>Solanoideae</taxon>
        <taxon>Datureae</taxon>
        <taxon>Datura</taxon>
    </lineage>
</organism>
<feature type="compositionally biased region" description="Basic residues" evidence="1">
    <location>
        <begin position="49"/>
        <end position="65"/>
    </location>
</feature>
<reference evidence="2 3" key="1">
    <citation type="journal article" date="2021" name="BMC Genomics">
        <title>Datura genome reveals duplications of psychoactive alkaloid biosynthetic genes and high mutation rate following tissue culture.</title>
        <authorList>
            <person name="Rajewski A."/>
            <person name="Carter-House D."/>
            <person name="Stajich J."/>
            <person name="Litt A."/>
        </authorList>
    </citation>
    <scope>NUCLEOTIDE SEQUENCE [LARGE SCALE GENOMIC DNA]</scope>
    <source>
        <strain evidence="2">AR-01</strain>
    </source>
</reference>
<evidence type="ECO:0000313" key="2">
    <source>
        <dbReference type="EMBL" id="MCD9640088.1"/>
    </source>
</evidence>
<dbReference type="Proteomes" id="UP000823775">
    <property type="component" value="Unassembled WGS sequence"/>
</dbReference>
<feature type="compositionally biased region" description="Basic and acidic residues" evidence="1">
    <location>
        <begin position="68"/>
        <end position="86"/>
    </location>
</feature>
<proteinExistence type="predicted"/>
<accession>A0ABS8V1D0</accession>
<evidence type="ECO:0000256" key="1">
    <source>
        <dbReference type="SAM" id="MobiDB-lite"/>
    </source>
</evidence>
<feature type="region of interest" description="Disordered" evidence="1">
    <location>
        <begin position="28"/>
        <end position="98"/>
    </location>
</feature>
<evidence type="ECO:0000313" key="3">
    <source>
        <dbReference type="Proteomes" id="UP000823775"/>
    </source>
</evidence>
<dbReference type="EMBL" id="JACEIK010003051">
    <property type="protein sequence ID" value="MCD9640088.1"/>
    <property type="molecule type" value="Genomic_DNA"/>
</dbReference>
<sequence length="98" mass="10725">MRVDRGSGGSEKKGERVVVVRRSLRERGEGNRDGVMATGGMAVGGSSGCRRKKWRKREKRRRKGVFRQGEESERCGGRGSERREMEGGVVCGATLGGK</sequence>